<gene>
    <name evidence="2" type="ORF">M408DRAFT_38477</name>
</gene>
<keyword evidence="1" id="KW-1133">Transmembrane helix</keyword>
<protein>
    <submittedName>
        <fullName evidence="2">Uncharacterized protein</fullName>
    </submittedName>
</protein>
<reference evidence="2 3" key="1">
    <citation type="submission" date="2014-04" db="EMBL/GenBank/DDBJ databases">
        <authorList>
            <consortium name="DOE Joint Genome Institute"/>
            <person name="Kuo A."/>
            <person name="Zuccaro A."/>
            <person name="Kohler A."/>
            <person name="Nagy L.G."/>
            <person name="Floudas D."/>
            <person name="Copeland A."/>
            <person name="Barry K.W."/>
            <person name="Cichocki N."/>
            <person name="Veneault-Fourrey C."/>
            <person name="LaButti K."/>
            <person name="Lindquist E.A."/>
            <person name="Lipzen A."/>
            <person name="Lundell T."/>
            <person name="Morin E."/>
            <person name="Murat C."/>
            <person name="Sun H."/>
            <person name="Tunlid A."/>
            <person name="Henrissat B."/>
            <person name="Grigoriev I.V."/>
            <person name="Hibbett D.S."/>
            <person name="Martin F."/>
            <person name="Nordberg H.P."/>
            <person name="Cantor M.N."/>
            <person name="Hua S.X."/>
        </authorList>
    </citation>
    <scope>NUCLEOTIDE SEQUENCE [LARGE SCALE GENOMIC DNA]</scope>
    <source>
        <strain evidence="2 3">MAFF 305830</strain>
    </source>
</reference>
<accession>A0A0C3ALT9</accession>
<feature type="non-terminal residue" evidence="2">
    <location>
        <position position="61"/>
    </location>
</feature>
<evidence type="ECO:0000256" key="1">
    <source>
        <dbReference type="SAM" id="Phobius"/>
    </source>
</evidence>
<organism evidence="2 3">
    <name type="scientific">Serendipita vermifera MAFF 305830</name>
    <dbReference type="NCBI Taxonomy" id="933852"/>
    <lineage>
        <taxon>Eukaryota</taxon>
        <taxon>Fungi</taxon>
        <taxon>Dikarya</taxon>
        <taxon>Basidiomycota</taxon>
        <taxon>Agaricomycotina</taxon>
        <taxon>Agaricomycetes</taxon>
        <taxon>Sebacinales</taxon>
        <taxon>Serendipitaceae</taxon>
        <taxon>Serendipita</taxon>
    </lineage>
</organism>
<sequence>TLWFGIFLHLAVILGVLYTLATDNIALNRLQISVFSGISIIYAVEGVNLGLFTKSPSANAM</sequence>
<keyword evidence="3" id="KW-1185">Reference proteome</keyword>
<feature type="transmembrane region" description="Helical" evidence="1">
    <location>
        <begin position="6"/>
        <end position="27"/>
    </location>
</feature>
<feature type="non-terminal residue" evidence="2">
    <location>
        <position position="1"/>
    </location>
</feature>
<dbReference type="AlphaFoldDB" id="A0A0C3ALT9"/>
<dbReference type="EMBL" id="KN824458">
    <property type="protein sequence ID" value="KIM20236.1"/>
    <property type="molecule type" value="Genomic_DNA"/>
</dbReference>
<evidence type="ECO:0000313" key="3">
    <source>
        <dbReference type="Proteomes" id="UP000054097"/>
    </source>
</evidence>
<name>A0A0C3ALT9_SERVB</name>
<dbReference type="Proteomes" id="UP000054097">
    <property type="component" value="Unassembled WGS sequence"/>
</dbReference>
<keyword evidence="1" id="KW-0812">Transmembrane</keyword>
<dbReference type="STRING" id="933852.A0A0C3ALT9"/>
<dbReference type="OrthoDB" id="5983572at2759"/>
<dbReference type="HOGENOM" id="CLU_196404_0_0_1"/>
<feature type="transmembrane region" description="Helical" evidence="1">
    <location>
        <begin position="34"/>
        <end position="52"/>
    </location>
</feature>
<reference evidence="3" key="2">
    <citation type="submission" date="2015-01" db="EMBL/GenBank/DDBJ databases">
        <title>Evolutionary Origins and Diversification of the Mycorrhizal Mutualists.</title>
        <authorList>
            <consortium name="DOE Joint Genome Institute"/>
            <consortium name="Mycorrhizal Genomics Consortium"/>
            <person name="Kohler A."/>
            <person name="Kuo A."/>
            <person name="Nagy L.G."/>
            <person name="Floudas D."/>
            <person name="Copeland A."/>
            <person name="Barry K.W."/>
            <person name="Cichocki N."/>
            <person name="Veneault-Fourrey C."/>
            <person name="LaButti K."/>
            <person name="Lindquist E.A."/>
            <person name="Lipzen A."/>
            <person name="Lundell T."/>
            <person name="Morin E."/>
            <person name="Murat C."/>
            <person name="Riley R."/>
            <person name="Ohm R."/>
            <person name="Sun H."/>
            <person name="Tunlid A."/>
            <person name="Henrissat B."/>
            <person name="Grigoriev I.V."/>
            <person name="Hibbett D.S."/>
            <person name="Martin F."/>
        </authorList>
    </citation>
    <scope>NUCLEOTIDE SEQUENCE [LARGE SCALE GENOMIC DNA]</scope>
    <source>
        <strain evidence="3">MAFF 305830</strain>
    </source>
</reference>
<proteinExistence type="predicted"/>
<evidence type="ECO:0000313" key="2">
    <source>
        <dbReference type="EMBL" id="KIM20236.1"/>
    </source>
</evidence>
<keyword evidence="1" id="KW-0472">Membrane</keyword>